<keyword evidence="2" id="KW-1185">Reference proteome</keyword>
<dbReference type="VEuPathDB" id="VectorBase:GAUT011315"/>
<evidence type="ECO:0000313" key="1">
    <source>
        <dbReference type="EnsemblMetazoa" id="GAUT011315-PA"/>
    </source>
</evidence>
<dbReference type="EnsemblMetazoa" id="GAUT011315-RA">
    <property type="protein sequence ID" value="GAUT011315-PA"/>
    <property type="gene ID" value="GAUT011315"/>
</dbReference>
<dbReference type="SUPFAM" id="SSF141571">
    <property type="entry name" value="Pentapeptide repeat-like"/>
    <property type="match status" value="1"/>
</dbReference>
<dbReference type="AlphaFoldDB" id="A0A1A9UPM4"/>
<name>A0A1A9UPM4_GLOAU</name>
<dbReference type="Proteomes" id="UP000078200">
    <property type="component" value="Unassembled WGS sequence"/>
</dbReference>
<sequence length="240" mass="27984">MSRQCLRCTWSWAHFSGSRLSGFRLSGFRLSGFRLSGFRLSGRNHMNFRLISGEIEKMLEINEITVTKTIYEVKDLQEWPTNQIYNEILTCFPSAYNLQSTVKNVKMIERPEQTNSCRRMAKRINAGGVHLRCPFKDDWHKKKREVFSSFNLNLCSKSIGVFEIPNAIKLPLSWSFLKIETNKCHYHTIPNCTQETRAIIIEQQVEEKFVHSKLSAAEMAKETWQRDCKPLLQRADITES</sequence>
<reference evidence="1" key="1">
    <citation type="submission" date="2020-05" db="UniProtKB">
        <authorList>
            <consortium name="EnsemblMetazoa"/>
        </authorList>
    </citation>
    <scope>IDENTIFICATION</scope>
    <source>
        <strain evidence="1">TTRI</strain>
    </source>
</reference>
<evidence type="ECO:0000313" key="2">
    <source>
        <dbReference type="Proteomes" id="UP000078200"/>
    </source>
</evidence>
<accession>A0A1A9UPM4</accession>
<protein>
    <submittedName>
        <fullName evidence="1">Uncharacterized protein</fullName>
    </submittedName>
</protein>
<organism evidence="1 2">
    <name type="scientific">Glossina austeni</name>
    <name type="common">Savannah tsetse fly</name>
    <dbReference type="NCBI Taxonomy" id="7395"/>
    <lineage>
        <taxon>Eukaryota</taxon>
        <taxon>Metazoa</taxon>
        <taxon>Ecdysozoa</taxon>
        <taxon>Arthropoda</taxon>
        <taxon>Hexapoda</taxon>
        <taxon>Insecta</taxon>
        <taxon>Pterygota</taxon>
        <taxon>Neoptera</taxon>
        <taxon>Endopterygota</taxon>
        <taxon>Diptera</taxon>
        <taxon>Brachycera</taxon>
        <taxon>Muscomorpha</taxon>
        <taxon>Hippoboscoidea</taxon>
        <taxon>Glossinidae</taxon>
        <taxon>Glossina</taxon>
    </lineage>
</organism>
<proteinExistence type="predicted"/>